<gene>
    <name evidence="18" type="ORF">TREES_T100012669</name>
</gene>
<dbReference type="GO" id="GO:0071949">
    <property type="term" value="F:FAD binding"/>
    <property type="evidence" value="ECO:0007669"/>
    <property type="project" value="TreeGrafter"/>
</dbReference>
<dbReference type="Gene3D" id="3.50.50.60">
    <property type="entry name" value="FAD/NAD(P)-binding domain"/>
    <property type="match status" value="2"/>
</dbReference>
<dbReference type="GO" id="GO:0048038">
    <property type="term" value="F:quinone binding"/>
    <property type="evidence" value="ECO:0007669"/>
    <property type="project" value="UniProtKB-KW"/>
</dbReference>
<feature type="domain" description="FAD/NAD(P)-binding" evidence="17">
    <location>
        <begin position="44"/>
        <end position="160"/>
    </location>
</feature>
<evidence type="ECO:0000256" key="10">
    <source>
        <dbReference type="ARBA" id="ARBA00052810"/>
    </source>
</evidence>
<dbReference type="eggNOG" id="KOG3851">
    <property type="taxonomic scope" value="Eukaryota"/>
</dbReference>
<sequence>MAPLVTVVSGPRTRIFACFLRLGSQQVSPLQLHTSFSHAAKTHYEVLVLGGGSGGITMAARMKRKVGAENVAIVEPSERHFYQPIWTLVGAGAKQLSSSGRPTASVIPSGVEWIKASVVELNPDQNCVRTDNGKEISYKYLIIALGIQLDYEKIKGLPEGFAHPKIGSNYSVKTVEKTWQALQDFEEGNAIFTFPNTPVKCAGAPQKIMYLSEAYFRKTGKRSKANIIFNTSLGAIFGVKKYADALQEIIQERNLTVNYKRNLIEVRADKQEAVFENLDRPGETQVISYEMLHVTPPMSPPDVLKTSPVADAAGWVDVDKETLQHKRYPNVFGIGDCTNLPTSKTAAAVAAQSGILDRTISLIMKNQTPVKKYDGYTSCPLVTGYNRVILAEFDYQAQPLETFPFDQSKERLSMYLMKADLMPFLYWNMMLRPGIGEQCYERR</sequence>
<dbReference type="GO" id="GO:0070221">
    <property type="term" value="P:sulfide oxidation, using sulfide:quinone oxidoreductase"/>
    <property type="evidence" value="ECO:0007669"/>
    <property type="project" value="TreeGrafter"/>
</dbReference>
<dbReference type="InterPro" id="IPR015904">
    <property type="entry name" value="Sulphide_quinone_reductase"/>
</dbReference>
<dbReference type="STRING" id="246437.L8Y0D5"/>
<keyword evidence="6" id="KW-0809">Transit peptide</keyword>
<evidence type="ECO:0000256" key="14">
    <source>
        <dbReference type="ARBA" id="ARBA00066447"/>
    </source>
</evidence>
<name>L8Y0D5_TUPCH</name>
<evidence type="ECO:0000313" key="18">
    <source>
        <dbReference type="EMBL" id="ELV09788.1"/>
    </source>
</evidence>
<reference evidence="19" key="1">
    <citation type="submission" date="2012-07" db="EMBL/GenBank/DDBJ databases">
        <title>Genome of the Chinese tree shrew, a rising model animal genetically related to primates.</title>
        <authorList>
            <person name="Zhang G."/>
            <person name="Fan Y."/>
            <person name="Yao Y."/>
            <person name="Huang Z."/>
        </authorList>
    </citation>
    <scope>NUCLEOTIDE SEQUENCE [LARGE SCALE GENOMIC DNA]</scope>
</reference>
<dbReference type="InterPro" id="IPR036188">
    <property type="entry name" value="FAD/NAD-bd_sf"/>
</dbReference>
<evidence type="ECO:0000256" key="6">
    <source>
        <dbReference type="ARBA" id="ARBA00022946"/>
    </source>
</evidence>
<evidence type="ECO:0000256" key="11">
    <source>
        <dbReference type="ARBA" id="ARBA00052986"/>
    </source>
</evidence>
<dbReference type="InterPro" id="IPR023753">
    <property type="entry name" value="FAD/NAD-binding_dom"/>
</dbReference>
<accession>L8Y0D5</accession>
<dbReference type="GO" id="GO:0005739">
    <property type="term" value="C:mitochondrion"/>
    <property type="evidence" value="ECO:0007669"/>
    <property type="project" value="UniProtKB-SubCell"/>
</dbReference>
<evidence type="ECO:0000256" key="2">
    <source>
        <dbReference type="ARBA" id="ARBA00004173"/>
    </source>
</evidence>
<keyword evidence="19" id="KW-1185">Reference proteome</keyword>
<evidence type="ECO:0000256" key="5">
    <source>
        <dbReference type="ARBA" id="ARBA00022827"/>
    </source>
</evidence>
<comment type="catalytic activity">
    <reaction evidence="9">
        <text>ubiquinone-10 + hydrogen sulfide + sulfite + 2 H(+) = ubiquinol-10 + thiosulfate</text>
        <dbReference type="Rhea" id="RHEA:38359"/>
        <dbReference type="ChEBI" id="CHEBI:15378"/>
        <dbReference type="ChEBI" id="CHEBI:17359"/>
        <dbReference type="ChEBI" id="CHEBI:29919"/>
        <dbReference type="ChEBI" id="CHEBI:33542"/>
        <dbReference type="ChEBI" id="CHEBI:46245"/>
        <dbReference type="ChEBI" id="CHEBI:64183"/>
    </reaction>
    <physiologicalReaction direction="left-to-right" evidence="9">
        <dbReference type="Rhea" id="RHEA:38360"/>
    </physiologicalReaction>
</comment>
<dbReference type="AlphaFoldDB" id="L8Y0D5"/>
<evidence type="ECO:0000256" key="16">
    <source>
        <dbReference type="ARBA" id="ARBA00082958"/>
    </source>
</evidence>
<dbReference type="SUPFAM" id="SSF51905">
    <property type="entry name" value="FAD/NAD(P)-binding domain"/>
    <property type="match status" value="1"/>
</dbReference>
<dbReference type="PANTHER" id="PTHR10632">
    <property type="entry name" value="SULFIDE:QUINONE OXIDOREDUCTASE"/>
    <property type="match status" value="1"/>
</dbReference>
<dbReference type="FunCoup" id="L8Y0D5">
    <property type="interactions" value="414"/>
</dbReference>
<dbReference type="InParanoid" id="L8Y0D5"/>
<proteinExistence type="inferred from homology"/>
<evidence type="ECO:0000256" key="8">
    <source>
        <dbReference type="ARBA" id="ARBA00023128"/>
    </source>
</evidence>
<evidence type="ECO:0000256" key="13">
    <source>
        <dbReference type="ARBA" id="ARBA00060891"/>
    </source>
</evidence>
<evidence type="ECO:0000256" key="1">
    <source>
        <dbReference type="ARBA" id="ARBA00001974"/>
    </source>
</evidence>
<comment type="subcellular location">
    <subcellularLocation>
        <location evidence="2">Mitochondrion</location>
    </subcellularLocation>
</comment>
<evidence type="ECO:0000256" key="4">
    <source>
        <dbReference type="ARBA" id="ARBA00022719"/>
    </source>
</evidence>
<dbReference type="EMBL" id="KB369669">
    <property type="protein sequence ID" value="ELV09788.1"/>
    <property type="molecule type" value="Genomic_DNA"/>
</dbReference>
<dbReference type="Pfam" id="PF07992">
    <property type="entry name" value="Pyr_redox_2"/>
    <property type="match status" value="1"/>
</dbReference>
<reference evidence="19" key="2">
    <citation type="journal article" date="2013" name="Nat. Commun.">
        <title>Genome of the Chinese tree shrew.</title>
        <authorList>
            <person name="Fan Y."/>
            <person name="Huang Z.Y."/>
            <person name="Cao C.C."/>
            <person name="Chen C.S."/>
            <person name="Chen Y.X."/>
            <person name="Fan D.D."/>
            <person name="He J."/>
            <person name="Hou H.L."/>
            <person name="Hu L."/>
            <person name="Hu X.T."/>
            <person name="Jiang X.T."/>
            <person name="Lai R."/>
            <person name="Lang Y.S."/>
            <person name="Liang B."/>
            <person name="Liao S.G."/>
            <person name="Mu D."/>
            <person name="Ma Y.Y."/>
            <person name="Niu Y.Y."/>
            <person name="Sun X.Q."/>
            <person name="Xia J.Q."/>
            <person name="Xiao J."/>
            <person name="Xiong Z.Q."/>
            <person name="Xu L."/>
            <person name="Yang L."/>
            <person name="Zhang Y."/>
            <person name="Zhao W."/>
            <person name="Zhao X.D."/>
            <person name="Zheng Y.T."/>
            <person name="Zhou J.M."/>
            <person name="Zhu Y.B."/>
            <person name="Zhang G.J."/>
            <person name="Wang J."/>
            <person name="Yao Y.G."/>
        </authorList>
    </citation>
    <scope>NUCLEOTIDE SEQUENCE [LARGE SCALE GENOMIC DNA]</scope>
</reference>
<comment type="catalytic activity">
    <reaction evidence="10">
        <text>ubiquinone-10 + hydrogen sulfide + glutathione + H(+) = S-sulfanylglutathione + ubiquinol-10</text>
        <dbReference type="Rhea" id="RHEA:62608"/>
        <dbReference type="ChEBI" id="CHEBI:15378"/>
        <dbReference type="ChEBI" id="CHEBI:29919"/>
        <dbReference type="ChEBI" id="CHEBI:46245"/>
        <dbReference type="ChEBI" id="CHEBI:57925"/>
        <dbReference type="ChEBI" id="CHEBI:58905"/>
        <dbReference type="ChEBI" id="CHEBI:64183"/>
    </reaction>
    <physiologicalReaction direction="left-to-right" evidence="10">
        <dbReference type="Rhea" id="RHEA:62609"/>
    </physiologicalReaction>
</comment>
<evidence type="ECO:0000256" key="15">
    <source>
        <dbReference type="ARBA" id="ARBA00070160"/>
    </source>
</evidence>
<dbReference type="FunFam" id="3.50.50.60:FF:000034">
    <property type="entry name" value="sulfide:quinone oxidoreductase, mitochondrial"/>
    <property type="match status" value="1"/>
</dbReference>
<dbReference type="Proteomes" id="UP000011518">
    <property type="component" value="Unassembled WGS sequence"/>
</dbReference>
<comment type="similarity">
    <text evidence="13">Belongs to the SQRD family.</text>
</comment>
<dbReference type="GO" id="GO:0106436">
    <property type="term" value="F:glutathione-dependent sulfide quinone oxidoreductase activity"/>
    <property type="evidence" value="ECO:0007669"/>
    <property type="project" value="UniProtKB-EC"/>
</dbReference>
<keyword evidence="5" id="KW-0274">FAD</keyword>
<keyword evidence="7" id="KW-0560">Oxidoreductase</keyword>
<evidence type="ECO:0000256" key="12">
    <source>
        <dbReference type="ARBA" id="ARBA00059167"/>
    </source>
</evidence>
<organism evidence="18 19">
    <name type="scientific">Tupaia chinensis</name>
    <name type="common">Chinese tree shrew</name>
    <name type="synonym">Tupaia belangeri chinensis</name>
    <dbReference type="NCBI Taxonomy" id="246437"/>
    <lineage>
        <taxon>Eukaryota</taxon>
        <taxon>Metazoa</taxon>
        <taxon>Chordata</taxon>
        <taxon>Craniata</taxon>
        <taxon>Vertebrata</taxon>
        <taxon>Euteleostomi</taxon>
        <taxon>Mammalia</taxon>
        <taxon>Eutheria</taxon>
        <taxon>Euarchontoglires</taxon>
        <taxon>Scandentia</taxon>
        <taxon>Tupaiidae</taxon>
        <taxon>Tupaia</taxon>
    </lineage>
</organism>
<dbReference type="PANTHER" id="PTHR10632:SF2">
    <property type="entry name" value="SULFIDE:QUINONE OXIDOREDUCTASE, MITOCHONDRIAL"/>
    <property type="match status" value="1"/>
</dbReference>
<dbReference type="EC" id="1.8.5.8" evidence="14"/>
<evidence type="ECO:0000259" key="17">
    <source>
        <dbReference type="Pfam" id="PF07992"/>
    </source>
</evidence>
<dbReference type="GO" id="GO:0070224">
    <property type="term" value="F:sulfide:quinone oxidoreductase activity"/>
    <property type="evidence" value="ECO:0007669"/>
    <property type="project" value="TreeGrafter"/>
</dbReference>
<evidence type="ECO:0000313" key="19">
    <source>
        <dbReference type="Proteomes" id="UP000011518"/>
    </source>
</evidence>
<keyword evidence="3" id="KW-0285">Flavoprotein</keyword>
<comment type="function">
    <text evidence="12">Catalyzes the oxidation of hydrogen sulfide with the help of a quinone, such as ubiquinone-10, giving rise to thiosulfate and ultimately to sulfane (molecular sulfur) atoms. Requires an additional electron acceptor; can use sulfite, sulfide or cyanide (in vitro). It is believed the in vivo electron acceptor is glutathione.</text>
</comment>
<comment type="cofactor">
    <cofactor evidence="1">
        <name>FAD</name>
        <dbReference type="ChEBI" id="CHEBI:57692"/>
    </cofactor>
</comment>
<evidence type="ECO:0000256" key="3">
    <source>
        <dbReference type="ARBA" id="ARBA00022630"/>
    </source>
</evidence>
<keyword evidence="4" id="KW-0874">Quinone</keyword>
<evidence type="ECO:0000256" key="9">
    <source>
        <dbReference type="ARBA" id="ARBA00051038"/>
    </source>
</evidence>
<keyword evidence="8" id="KW-0496">Mitochondrion</keyword>
<evidence type="ECO:0000256" key="7">
    <source>
        <dbReference type="ARBA" id="ARBA00023002"/>
    </source>
</evidence>
<protein>
    <recommendedName>
        <fullName evidence="15">Sulfide:quinone oxidoreductase, mitochondrial</fullName>
        <ecNumber evidence="14">1.8.5.8</ecNumber>
    </recommendedName>
    <alternativeName>
        <fullName evidence="16">Sulfide quinone oxidoreductase</fullName>
    </alternativeName>
</protein>
<comment type="catalytic activity">
    <reaction evidence="11">
        <text>a quinone + hydrogen sulfide + glutathione + H(+) = S-sulfanylglutathione + a quinol</text>
        <dbReference type="Rhea" id="RHEA:55156"/>
        <dbReference type="ChEBI" id="CHEBI:15378"/>
        <dbReference type="ChEBI" id="CHEBI:24646"/>
        <dbReference type="ChEBI" id="CHEBI:29919"/>
        <dbReference type="ChEBI" id="CHEBI:57925"/>
        <dbReference type="ChEBI" id="CHEBI:58905"/>
        <dbReference type="ChEBI" id="CHEBI:132124"/>
        <dbReference type="EC" id="1.8.5.8"/>
    </reaction>
    <physiologicalReaction direction="left-to-right" evidence="11">
        <dbReference type="Rhea" id="RHEA:55157"/>
    </physiologicalReaction>
</comment>